<dbReference type="GO" id="GO:0004857">
    <property type="term" value="F:enzyme inhibitor activity"/>
    <property type="evidence" value="ECO:0007669"/>
    <property type="project" value="InterPro"/>
</dbReference>
<feature type="domain" description="Pectinesterase inhibitor" evidence="1">
    <location>
        <begin position="17"/>
        <end position="145"/>
    </location>
</feature>
<proteinExistence type="predicted"/>
<evidence type="ECO:0000259" key="1">
    <source>
        <dbReference type="Pfam" id="PF04043"/>
    </source>
</evidence>
<reference evidence="2 3" key="1">
    <citation type="submission" date="2019-12" db="EMBL/GenBank/DDBJ databases">
        <authorList>
            <person name="Alioto T."/>
            <person name="Alioto T."/>
            <person name="Gomez Garrido J."/>
        </authorList>
    </citation>
    <scope>NUCLEOTIDE SEQUENCE [LARGE SCALE GENOMIC DNA]</scope>
</reference>
<dbReference type="InterPro" id="IPR035513">
    <property type="entry name" value="Invertase/methylesterase_inhib"/>
</dbReference>
<name>A0A8S0TDZ7_OLEEU</name>
<dbReference type="Pfam" id="PF04043">
    <property type="entry name" value="PMEI"/>
    <property type="match status" value="1"/>
</dbReference>
<gene>
    <name evidence="2" type="ORF">OLEA9_A086638</name>
</gene>
<dbReference type="Gene3D" id="1.20.140.40">
    <property type="entry name" value="Invertase/pectin methylesterase inhibitor family protein"/>
    <property type="match status" value="1"/>
</dbReference>
<dbReference type="EMBL" id="CACTIH010005808">
    <property type="protein sequence ID" value="CAA3002114.1"/>
    <property type="molecule type" value="Genomic_DNA"/>
</dbReference>
<dbReference type="Proteomes" id="UP000594638">
    <property type="component" value="Unassembled WGS sequence"/>
</dbReference>
<organism evidence="2 3">
    <name type="scientific">Olea europaea subsp. europaea</name>
    <dbReference type="NCBI Taxonomy" id="158383"/>
    <lineage>
        <taxon>Eukaryota</taxon>
        <taxon>Viridiplantae</taxon>
        <taxon>Streptophyta</taxon>
        <taxon>Embryophyta</taxon>
        <taxon>Tracheophyta</taxon>
        <taxon>Spermatophyta</taxon>
        <taxon>Magnoliopsida</taxon>
        <taxon>eudicotyledons</taxon>
        <taxon>Gunneridae</taxon>
        <taxon>Pentapetalae</taxon>
        <taxon>asterids</taxon>
        <taxon>lamiids</taxon>
        <taxon>Lamiales</taxon>
        <taxon>Oleaceae</taxon>
        <taxon>Oleeae</taxon>
        <taxon>Olea</taxon>
    </lineage>
</organism>
<evidence type="ECO:0000313" key="3">
    <source>
        <dbReference type="Proteomes" id="UP000594638"/>
    </source>
</evidence>
<dbReference type="InterPro" id="IPR006501">
    <property type="entry name" value="Pectinesterase_inhib_dom"/>
</dbReference>
<dbReference type="NCBIfam" id="TIGR01614">
    <property type="entry name" value="PME_inhib"/>
    <property type="match status" value="1"/>
</dbReference>
<sequence>MAAQHQQPEPVYEFYKTTSHKELCTEMLNGSKNMHDASKNAMENTLVGAKKLQSMSNLIPPALSTMRATTQESILTTCQDNLDNTVNDLEVGLESFEKKDQRTLLMHLSAATISDCTDVFTKMSADALPALSTEMDYVFKLVSNCVVQQK</sequence>
<dbReference type="SUPFAM" id="SSF101148">
    <property type="entry name" value="Plant invertase/pectin methylesterase inhibitor"/>
    <property type="match status" value="1"/>
</dbReference>
<keyword evidence="3" id="KW-1185">Reference proteome</keyword>
<comment type="caution">
    <text evidence="2">The sequence shown here is derived from an EMBL/GenBank/DDBJ whole genome shotgun (WGS) entry which is preliminary data.</text>
</comment>
<dbReference type="Gramene" id="OE9A086638T1">
    <property type="protein sequence ID" value="OE9A086638C1"/>
    <property type="gene ID" value="OE9A086638"/>
</dbReference>
<dbReference type="AlphaFoldDB" id="A0A8S0TDZ7"/>
<evidence type="ECO:0000313" key="2">
    <source>
        <dbReference type="EMBL" id="CAA3002114.1"/>
    </source>
</evidence>
<accession>A0A8S0TDZ7</accession>
<protein>
    <submittedName>
        <fullName evidence="2">Pectinesterase inhibitor-like</fullName>
    </submittedName>
</protein>
<dbReference type="OrthoDB" id="770764at2759"/>